<evidence type="ECO:0000313" key="1">
    <source>
        <dbReference type="EMBL" id="KAI8434102.1"/>
    </source>
</evidence>
<sequence length="1314" mass="149121">MSDLKQVKVDNWGIYFLQRLKHFFNRTDYCDLTLQFQDNAQLKVHRLVLSACTEYFELLERTCEMYEDCLVMPDDLQADVVVPIVNFMYTGQLEFKVELLEKLYQTSEIMNMPVLSKLLDAQRQQVQVIKPPPIHSYGGIKQYAKGATSKQKAPVPSTSSSKRSFSKAFESEVVREKQSIRHASTSNSNNGGYLAPSPMHVENHYPVKKSLAKGEPRPTRYELPEELDTDNIYESSFTDISYTSAPLMVHPETTKRYSSKRGQYNAPSSSKRFSQGPSTVEIVECRKVSKEENLYEEDSMLDDTDMFGRDLLAPEPVHKNTNQLFDQILDTNTGPKVTIEAKNSKQASKLDHAKIISEVLKKYPHLVKSNKNIKLKLLDTPNSKPTKKRPITPQSLPKEEVKIKSEPDYTYETEVLDSVKAAKLIAMGADNVNGPWICLICGTPGRALHFTSYYKFRRHLVEVHNEKPVSNMCEYCGLKSMKRNYLLHHQYTKHGKKPPPQYHFPKCNLCNYVALNEGFLVKHKISHAETKNFRCNVCAAAFNSSSMLLMHIQNTGHKYSAEKKTNLQCVYCLKVFLRESNLYAHLKTNHKLEAKTDCIIDDSDEERQEEEPIRRVDRKPYKFEIPVSYDQESDEEVPYINPHKPVVTEKPRRHRVVTSTPRQKILNSGFSAPIPTTSPAQPPQKKPNPQPIHNQYLKDESMELSNSGQDEIIMIGDTEYIMRDNQLIPKNSKILENDQYILSDMMHPDVDQTLNTLTADSTLEFSNIHHQDISEPDIKLNKKPVMNQPIQIVVSNEDEYKALMSSNHSIIFDDSDTNKRLTVLAGPHESTLDGTTIDLDNTQSNEMMIIQDDYPLNVSEAVSADNSNIVVVYSHPVGDQTKPYQLITSQALGGAQFVSTSAVLTRNYNAVTTSAAIVNTQIMDHGNWHDNIGHNIDSQQIQVPQESDLQVLTNVEEVVMAPTENEIQDKLEELPEVHMLPVVQKDDIPQEPQIEHMEETLIQHNDHVDIPAVENTVEEVRDAPTMPIEEQQTSVPVQSIEDMDTITMESEEPAAITLQAENNDATVQMQTQEQVSAEGEEKYDEILEEPEVEEETTKNVTASETEDLQNQKFTQPEEEMRVQEPVEDNAHSFAPSKEQIQNLTSEWSEDDDEIAHERENILIDNIEKPSDVENAENNSVELEESIENIQQEMEKQMTQIVAIEAIEECGSPIQEEMNTAQELHENSPDDAVPPCPEKISSLLNDWDENDSQEGNGNENAEGTLETADNTEDGENGASAEADEASVEKDVPKKDDKIKSLVSDWDDEEEEGNKE</sequence>
<evidence type="ECO:0000313" key="2">
    <source>
        <dbReference type="Proteomes" id="UP001064048"/>
    </source>
</evidence>
<dbReference type="EMBL" id="CM046121">
    <property type="protein sequence ID" value="KAI8434102.1"/>
    <property type="molecule type" value="Genomic_DNA"/>
</dbReference>
<gene>
    <name evidence="1" type="ORF">MSG28_012246</name>
</gene>
<comment type="caution">
    <text evidence="1">The sequence shown here is derived from an EMBL/GenBank/DDBJ whole genome shotgun (WGS) entry which is preliminary data.</text>
</comment>
<organism evidence="1 2">
    <name type="scientific">Choristoneura fumiferana</name>
    <name type="common">Spruce budworm moth</name>
    <name type="synonym">Archips fumiferana</name>
    <dbReference type="NCBI Taxonomy" id="7141"/>
    <lineage>
        <taxon>Eukaryota</taxon>
        <taxon>Metazoa</taxon>
        <taxon>Ecdysozoa</taxon>
        <taxon>Arthropoda</taxon>
        <taxon>Hexapoda</taxon>
        <taxon>Insecta</taxon>
        <taxon>Pterygota</taxon>
        <taxon>Neoptera</taxon>
        <taxon>Endopterygota</taxon>
        <taxon>Lepidoptera</taxon>
        <taxon>Glossata</taxon>
        <taxon>Ditrysia</taxon>
        <taxon>Tortricoidea</taxon>
        <taxon>Tortricidae</taxon>
        <taxon>Tortricinae</taxon>
        <taxon>Choristoneura</taxon>
    </lineage>
</organism>
<proteinExistence type="predicted"/>
<keyword evidence="2" id="KW-1185">Reference proteome</keyword>
<name>A0ACC0KDF3_CHOFU</name>
<reference evidence="1 2" key="1">
    <citation type="journal article" date="2022" name="Genome Biol. Evol.">
        <title>The Spruce Budworm Genome: Reconstructing the Evolutionary History of Antifreeze Proteins.</title>
        <authorList>
            <person name="Beliveau C."/>
            <person name="Gagne P."/>
            <person name="Picq S."/>
            <person name="Vernygora O."/>
            <person name="Keeling C.I."/>
            <person name="Pinkney K."/>
            <person name="Doucet D."/>
            <person name="Wen F."/>
            <person name="Johnston J.S."/>
            <person name="Maaroufi H."/>
            <person name="Boyle B."/>
            <person name="Laroche J."/>
            <person name="Dewar K."/>
            <person name="Juretic N."/>
            <person name="Blackburn G."/>
            <person name="Nisole A."/>
            <person name="Brunet B."/>
            <person name="Brandao M."/>
            <person name="Lumley L."/>
            <person name="Duan J."/>
            <person name="Quan G."/>
            <person name="Lucarotti C.J."/>
            <person name="Roe A.D."/>
            <person name="Sperling F.A.H."/>
            <person name="Levesque R.C."/>
            <person name="Cusson M."/>
        </authorList>
    </citation>
    <scope>NUCLEOTIDE SEQUENCE [LARGE SCALE GENOMIC DNA]</scope>
    <source>
        <strain evidence="1">Glfc:IPQL:Cfum</strain>
    </source>
</reference>
<protein>
    <submittedName>
        <fullName evidence="1">Uncharacterized protein</fullName>
    </submittedName>
</protein>
<dbReference type="Proteomes" id="UP001064048">
    <property type="component" value="Chromosome 21"/>
</dbReference>
<accession>A0ACC0KDF3</accession>